<dbReference type="InterPro" id="IPR036568">
    <property type="entry name" value="GGCT-like_sf"/>
</dbReference>
<organism evidence="2 3">
    <name type="scientific">Mycolicibacter sinensis (strain JDM601)</name>
    <name type="common">Mycobacterium sinense</name>
    <dbReference type="NCBI Taxonomy" id="875328"/>
    <lineage>
        <taxon>Bacteria</taxon>
        <taxon>Bacillati</taxon>
        <taxon>Actinomycetota</taxon>
        <taxon>Actinomycetes</taxon>
        <taxon>Mycobacteriales</taxon>
        <taxon>Mycobacteriaceae</taxon>
        <taxon>Mycolicibacter</taxon>
    </lineage>
</organism>
<reference evidence="3" key="1">
    <citation type="submission" date="2016-06" db="EMBL/GenBank/DDBJ databases">
        <authorList>
            <person name="Sutton G."/>
            <person name="Brinkac L."/>
            <person name="Sanka R."/>
            <person name="Adams M."/>
            <person name="Lau E."/>
            <person name="Mehaffy C."/>
            <person name="Tameris M."/>
            <person name="Hatherill M."/>
            <person name="Hanekom W."/>
            <person name="Mahomed H."/>
            <person name="Mcshane H."/>
        </authorList>
    </citation>
    <scope>NUCLEOTIDE SEQUENCE [LARGE SCALE GENOMIC DNA]</scope>
    <source>
        <strain evidence="3">852014-51077_SCH5608930-a</strain>
    </source>
</reference>
<protein>
    <recommendedName>
        <fullName evidence="1">Gamma-glutamylcyclotransferase AIG2-like domain-containing protein</fullName>
    </recommendedName>
</protein>
<feature type="domain" description="Gamma-glutamylcyclotransferase AIG2-like" evidence="1">
    <location>
        <begin position="9"/>
        <end position="88"/>
    </location>
</feature>
<gene>
    <name evidence="2" type="ORF">A5771_17845</name>
</gene>
<dbReference type="AlphaFoldDB" id="A0A1A2E3C1"/>
<proteinExistence type="predicted"/>
<sequence>MPRDIGKPLFVYGNLKPGELGYDLIAERVISQRSAKLPGHIWVRDGVPLADVTAGGGLISGYTLALSTEGYSKVGEIEPATHYRWSDATCTEPAGLEVNILGPVEGLTADRGGGDVLHEEWTTASDPLFAHGLTAVATTLRTDGRMPFGGSFSDAETWTRFYRLQAAYMLACSILERVAFWASPNAGPTAAVKAVGHQPGFVAAVRQGGVSIPKDPVYRADKPRKKAHLNTPDQFADWAYQIRSNLMHRGKSAGNEAELVRTALIDLHDVLRTYLLTKVPGFGETWTETDAEGEPYSWRIKPEFDASPGD</sequence>
<dbReference type="InterPro" id="IPR009288">
    <property type="entry name" value="AIG2-like_dom"/>
</dbReference>
<name>A0A1A2E3C1_MYCSD</name>
<accession>A0A1A2E3C1</accession>
<evidence type="ECO:0000313" key="2">
    <source>
        <dbReference type="EMBL" id="OBG00929.1"/>
    </source>
</evidence>
<dbReference type="OrthoDB" id="5070127at2"/>
<dbReference type="SUPFAM" id="SSF110857">
    <property type="entry name" value="Gamma-glutamyl cyclotransferase-like"/>
    <property type="match status" value="1"/>
</dbReference>
<dbReference type="Pfam" id="PF06094">
    <property type="entry name" value="GGACT"/>
    <property type="match status" value="1"/>
</dbReference>
<comment type="caution">
    <text evidence="2">The sequence shown here is derived from an EMBL/GenBank/DDBJ whole genome shotgun (WGS) entry which is preliminary data.</text>
</comment>
<dbReference type="Proteomes" id="UP000093985">
    <property type="component" value="Unassembled WGS sequence"/>
</dbReference>
<evidence type="ECO:0000259" key="1">
    <source>
        <dbReference type="Pfam" id="PF06094"/>
    </source>
</evidence>
<dbReference type="EMBL" id="LZIN01000096">
    <property type="protein sequence ID" value="OBG00929.1"/>
    <property type="molecule type" value="Genomic_DNA"/>
</dbReference>
<evidence type="ECO:0000313" key="3">
    <source>
        <dbReference type="Proteomes" id="UP000093985"/>
    </source>
</evidence>